<proteinExistence type="predicted"/>
<evidence type="ECO:0000313" key="2">
    <source>
        <dbReference type="Proteomes" id="UP001066276"/>
    </source>
</evidence>
<name>A0AAV7RCT6_PLEWA</name>
<dbReference type="EMBL" id="JANPWB010000009">
    <property type="protein sequence ID" value="KAJ1149290.1"/>
    <property type="molecule type" value="Genomic_DNA"/>
</dbReference>
<dbReference type="AlphaFoldDB" id="A0AAV7RCT6"/>
<accession>A0AAV7RCT6</accession>
<keyword evidence="2" id="KW-1185">Reference proteome</keyword>
<organism evidence="1 2">
    <name type="scientific">Pleurodeles waltl</name>
    <name type="common">Iberian ribbed newt</name>
    <dbReference type="NCBI Taxonomy" id="8319"/>
    <lineage>
        <taxon>Eukaryota</taxon>
        <taxon>Metazoa</taxon>
        <taxon>Chordata</taxon>
        <taxon>Craniata</taxon>
        <taxon>Vertebrata</taxon>
        <taxon>Euteleostomi</taxon>
        <taxon>Amphibia</taxon>
        <taxon>Batrachia</taxon>
        <taxon>Caudata</taxon>
        <taxon>Salamandroidea</taxon>
        <taxon>Salamandridae</taxon>
        <taxon>Pleurodelinae</taxon>
        <taxon>Pleurodeles</taxon>
    </lineage>
</organism>
<protein>
    <submittedName>
        <fullName evidence="1">Uncharacterized protein</fullName>
    </submittedName>
</protein>
<sequence>MDNNRVIQALNILHIEGREDLLFEGVLEHAWVCLKRPKRASSEGVAGAVTACVSPQKSKKFKQKSVSGRKVSVSPERDAVRAINVEMGLPARSIVARRGGLRFAQRSGASLRQRVAGRGRDMNVQGAVAAQSRMGARIQTCMRTVSIASRGEELKKFYSPRKQPRNEERLH</sequence>
<dbReference type="Proteomes" id="UP001066276">
    <property type="component" value="Chromosome 5"/>
</dbReference>
<gene>
    <name evidence="1" type="ORF">NDU88_002101</name>
</gene>
<evidence type="ECO:0000313" key="1">
    <source>
        <dbReference type="EMBL" id="KAJ1149290.1"/>
    </source>
</evidence>
<reference evidence="1" key="1">
    <citation type="journal article" date="2022" name="bioRxiv">
        <title>Sequencing and chromosome-scale assembly of the giantPleurodeles waltlgenome.</title>
        <authorList>
            <person name="Brown T."/>
            <person name="Elewa A."/>
            <person name="Iarovenko S."/>
            <person name="Subramanian E."/>
            <person name="Araus A.J."/>
            <person name="Petzold A."/>
            <person name="Susuki M."/>
            <person name="Suzuki K.-i.T."/>
            <person name="Hayashi T."/>
            <person name="Toyoda A."/>
            <person name="Oliveira C."/>
            <person name="Osipova E."/>
            <person name="Leigh N.D."/>
            <person name="Simon A."/>
            <person name="Yun M.H."/>
        </authorList>
    </citation>
    <scope>NUCLEOTIDE SEQUENCE</scope>
    <source>
        <strain evidence="1">20211129_DDA</strain>
        <tissue evidence="1">Liver</tissue>
    </source>
</reference>
<comment type="caution">
    <text evidence="1">The sequence shown here is derived from an EMBL/GenBank/DDBJ whole genome shotgun (WGS) entry which is preliminary data.</text>
</comment>